<evidence type="ECO:0000259" key="2">
    <source>
        <dbReference type="PROSITE" id="PS50011"/>
    </source>
</evidence>
<dbReference type="Gene3D" id="3.30.200.20">
    <property type="entry name" value="Phosphorylase Kinase, domain 1"/>
    <property type="match status" value="1"/>
</dbReference>
<protein>
    <recommendedName>
        <fullName evidence="2">Protein kinase domain-containing protein</fullName>
    </recommendedName>
</protein>
<dbReference type="InterPro" id="IPR059179">
    <property type="entry name" value="MLKL-like_MCAfunc"/>
</dbReference>
<proteinExistence type="predicted"/>
<dbReference type="PANTHER" id="PTHR45621">
    <property type="entry name" value="OS01G0588500 PROTEIN-RELATED"/>
    <property type="match status" value="1"/>
</dbReference>
<dbReference type="CDD" id="cd21037">
    <property type="entry name" value="MLKL_NTD"/>
    <property type="match status" value="1"/>
</dbReference>
<dbReference type="Gene3D" id="1.20.930.20">
    <property type="entry name" value="Adaptor protein Cbl, N-terminal domain"/>
    <property type="match status" value="1"/>
</dbReference>
<evidence type="ECO:0000256" key="1">
    <source>
        <dbReference type="SAM" id="MobiDB-lite"/>
    </source>
</evidence>
<dbReference type="SUPFAM" id="SSF56112">
    <property type="entry name" value="Protein kinase-like (PK-like)"/>
    <property type="match status" value="1"/>
</dbReference>
<dbReference type="InterPro" id="IPR036537">
    <property type="entry name" value="Adaptor_Cbl_N_dom_sf"/>
</dbReference>
<dbReference type="InterPro" id="IPR001245">
    <property type="entry name" value="Ser-Thr/Tyr_kinase_cat_dom"/>
</dbReference>
<dbReference type="EMBL" id="JACMSC010000006">
    <property type="protein sequence ID" value="KAG6518788.1"/>
    <property type="molecule type" value="Genomic_DNA"/>
</dbReference>
<dbReference type="GO" id="GO:0004672">
    <property type="term" value="F:protein kinase activity"/>
    <property type="evidence" value="ECO:0007669"/>
    <property type="project" value="InterPro"/>
</dbReference>
<sequence>MASLCGPIGNTANIAQLVGLDAVRLIALIVKAAANARMHKTKCKALSGYVQMICDLIEPFNLSDLNDSPATSAPLKRLEDELKRAYLLVKSCQDRSFPYLFIMGWKIERRFRTAEEEIDRYLKLIPVINQVELRKLTRERRGSARKDQPQDSTYGDPVQNAPSSSGLSERVTNRNHGVKDAVSRIFKSRKSLKDQIKVESNMAEVSQERQPRIFRLHELWVATNHFAVENIIGRGEFTNVYRGIVDDNIPVAVKKWESYADGLQEWESVPRNEMNVLGNTRHPNLIKLLGCCNGDNEIILVYELMNNGDLERIFDRRYLPKNALQFVRPDIERVALEMDDVDAIKAAVDSMLDDKESRWKCCFLCFLAECCLLLSLLPSEPGGDEPLSWQQRIKIATGVAGALAFLHTPEKNIIHRVIKPSVILLDWEFNVKLSGLGCSREGPTDGATEVSTQLMGTAGYVDPEYAMTGHLDAKADVYAFGIVMLQLLSGLKVFDRSRPRHKQHLVSYASDFIYVERRLHKFMDPKLGGEYKSKHAFELAKLCGSCTSNSGNSRPDMKTVLEVLESICPSTS</sequence>
<dbReference type="AlphaFoldDB" id="A0A8J5H2L6"/>
<dbReference type="InterPro" id="IPR000719">
    <property type="entry name" value="Prot_kinase_dom"/>
</dbReference>
<dbReference type="InterPro" id="IPR050823">
    <property type="entry name" value="Plant_Ser_Thr_Prot_Kinase"/>
</dbReference>
<comment type="caution">
    <text evidence="3">The sequence shown here is derived from an EMBL/GenBank/DDBJ whole genome shotgun (WGS) entry which is preliminary data.</text>
</comment>
<dbReference type="GO" id="GO:0007166">
    <property type="term" value="P:cell surface receptor signaling pathway"/>
    <property type="evidence" value="ECO:0007669"/>
    <property type="project" value="InterPro"/>
</dbReference>
<keyword evidence="4" id="KW-1185">Reference proteome</keyword>
<reference evidence="3 4" key="1">
    <citation type="submission" date="2020-08" db="EMBL/GenBank/DDBJ databases">
        <title>Plant Genome Project.</title>
        <authorList>
            <person name="Zhang R.-G."/>
        </authorList>
    </citation>
    <scope>NUCLEOTIDE SEQUENCE [LARGE SCALE GENOMIC DNA]</scope>
    <source>
        <tissue evidence="3">Rhizome</tissue>
    </source>
</reference>
<dbReference type="InterPro" id="IPR045766">
    <property type="entry name" value="MCAfunc"/>
</dbReference>
<feature type="region of interest" description="Disordered" evidence="1">
    <location>
        <begin position="139"/>
        <end position="173"/>
    </location>
</feature>
<feature type="compositionally biased region" description="Basic and acidic residues" evidence="1">
    <location>
        <begin position="139"/>
        <end position="149"/>
    </location>
</feature>
<gene>
    <name evidence="3" type="ORF">ZIOFF_022269</name>
</gene>
<accession>A0A8J5H2L6</accession>
<dbReference type="Gene3D" id="1.10.510.10">
    <property type="entry name" value="Transferase(Phosphotransferase) domain 1"/>
    <property type="match status" value="1"/>
</dbReference>
<evidence type="ECO:0000313" key="4">
    <source>
        <dbReference type="Proteomes" id="UP000734854"/>
    </source>
</evidence>
<dbReference type="Pfam" id="PF07714">
    <property type="entry name" value="PK_Tyr_Ser-Thr"/>
    <property type="match status" value="1"/>
</dbReference>
<feature type="domain" description="Protein kinase" evidence="2">
    <location>
        <begin position="226"/>
        <end position="567"/>
    </location>
</feature>
<dbReference type="PROSITE" id="PS50011">
    <property type="entry name" value="PROTEIN_KINASE_DOM"/>
    <property type="match status" value="1"/>
</dbReference>
<name>A0A8J5H2L6_ZINOF</name>
<dbReference type="GO" id="GO:0005524">
    <property type="term" value="F:ATP binding"/>
    <property type="evidence" value="ECO:0007669"/>
    <property type="project" value="InterPro"/>
</dbReference>
<dbReference type="Proteomes" id="UP000734854">
    <property type="component" value="Unassembled WGS sequence"/>
</dbReference>
<organism evidence="3 4">
    <name type="scientific">Zingiber officinale</name>
    <name type="common">Ginger</name>
    <name type="synonym">Amomum zingiber</name>
    <dbReference type="NCBI Taxonomy" id="94328"/>
    <lineage>
        <taxon>Eukaryota</taxon>
        <taxon>Viridiplantae</taxon>
        <taxon>Streptophyta</taxon>
        <taxon>Embryophyta</taxon>
        <taxon>Tracheophyta</taxon>
        <taxon>Spermatophyta</taxon>
        <taxon>Magnoliopsida</taxon>
        <taxon>Liliopsida</taxon>
        <taxon>Zingiberales</taxon>
        <taxon>Zingiberaceae</taxon>
        <taxon>Zingiber</taxon>
    </lineage>
</organism>
<evidence type="ECO:0000313" key="3">
    <source>
        <dbReference type="EMBL" id="KAG6518788.1"/>
    </source>
</evidence>
<dbReference type="Pfam" id="PF19584">
    <property type="entry name" value="MCAfunc"/>
    <property type="match status" value="1"/>
</dbReference>
<dbReference type="InterPro" id="IPR011009">
    <property type="entry name" value="Kinase-like_dom_sf"/>
</dbReference>